<dbReference type="Pfam" id="PF25583">
    <property type="entry name" value="WCX"/>
    <property type="match status" value="1"/>
</dbReference>
<name>A0A1K1LC18_9BACT</name>
<dbReference type="SUPFAM" id="SSF46785">
    <property type="entry name" value="Winged helix' DNA-binding domain"/>
    <property type="match status" value="1"/>
</dbReference>
<dbReference type="InterPro" id="IPR036390">
    <property type="entry name" value="WH_DNA-bd_sf"/>
</dbReference>
<evidence type="ECO:0000313" key="3">
    <source>
        <dbReference type="Proteomes" id="UP000186323"/>
    </source>
</evidence>
<dbReference type="InterPro" id="IPR051534">
    <property type="entry name" value="CBASS_pafABC_assoc_protein"/>
</dbReference>
<organism evidence="2 3">
    <name type="scientific">Desulfovibrio piger</name>
    <dbReference type="NCBI Taxonomy" id="901"/>
    <lineage>
        <taxon>Bacteria</taxon>
        <taxon>Pseudomonadati</taxon>
        <taxon>Thermodesulfobacteriota</taxon>
        <taxon>Desulfovibrionia</taxon>
        <taxon>Desulfovibrionales</taxon>
        <taxon>Desulfovibrionaceae</taxon>
        <taxon>Desulfovibrio</taxon>
    </lineage>
</organism>
<evidence type="ECO:0000313" key="2">
    <source>
        <dbReference type="EMBL" id="SFV72268.1"/>
    </source>
</evidence>
<dbReference type="InterPro" id="IPR057727">
    <property type="entry name" value="WCX_dom"/>
</dbReference>
<proteinExistence type="predicted"/>
<keyword evidence="3" id="KW-1185">Reference proteome</keyword>
<accession>A0A1K1LC18</accession>
<evidence type="ECO:0000259" key="1">
    <source>
        <dbReference type="Pfam" id="PF25583"/>
    </source>
</evidence>
<gene>
    <name evidence="2" type="ORF">DESPIGER_0378</name>
</gene>
<dbReference type="PANTHER" id="PTHR34580:SF1">
    <property type="entry name" value="PROTEIN PAFC"/>
    <property type="match status" value="1"/>
</dbReference>
<dbReference type="Proteomes" id="UP000186323">
    <property type="component" value="Chromosome I"/>
</dbReference>
<sequence length="355" mass="39788">MGKKWSESRPAEKMLSLYTLLLTSSQPVRLTELSRLLNCAKQSVTRLIDQLESSHFGKIVRHQLGRQVAYSLDRPRHRPCTSLDAEGLRQLALCRELLLHFLPDDMHRVMRDSLYQAAALLPDTESLPPGGIGGRLSKGHIDYGPFAATLDCLTGAMRERQICTVSYRAALHRQEKTWQYAPLRLLAYRESLLVQGYMVTDEGPVERLFHDPTLLALHRITACRVTGRSSVALPDIPAPSGEGLGIMATEEEPFAVSVRFAPEAATYAAERRWSRDQRCEPHDDGSVTLHIKAHNEAECLSWVLGFGDRAQVLAPDWLRREVKKTVHAMTRLYRSPRKLANMAESGGSPAADYPL</sequence>
<dbReference type="AlphaFoldDB" id="A0A1K1LC18"/>
<reference evidence="3" key="1">
    <citation type="submission" date="2016-10" db="EMBL/GenBank/DDBJ databases">
        <authorList>
            <person name="Wegmann U."/>
        </authorList>
    </citation>
    <scope>NUCLEOTIDE SEQUENCE [LARGE SCALE GENOMIC DNA]</scope>
</reference>
<dbReference type="OrthoDB" id="5417724at2"/>
<dbReference type="KEGG" id="dpg:DESPIGER_0378"/>
<dbReference type="RefSeq" id="WP_072332325.1">
    <property type="nucleotide sequence ID" value="NZ_LT630450.1"/>
</dbReference>
<feature type="domain" description="WCX" evidence="1">
    <location>
        <begin position="253"/>
        <end position="329"/>
    </location>
</feature>
<dbReference type="EMBL" id="LT630450">
    <property type="protein sequence ID" value="SFV72268.1"/>
    <property type="molecule type" value="Genomic_DNA"/>
</dbReference>
<protein>
    <submittedName>
        <fullName evidence="2">Transcriptional regulator-like protein</fullName>
    </submittedName>
</protein>
<dbReference type="PANTHER" id="PTHR34580">
    <property type="match status" value="1"/>
</dbReference>